<reference evidence="2" key="1">
    <citation type="submission" date="2020-02" db="EMBL/GenBank/DDBJ databases">
        <authorList>
            <person name="Meier V. D."/>
        </authorList>
    </citation>
    <scope>NUCLEOTIDE SEQUENCE</scope>
    <source>
        <strain evidence="2">AVDCRST_MAG38</strain>
    </source>
</reference>
<feature type="non-terminal residue" evidence="2">
    <location>
        <position position="32"/>
    </location>
</feature>
<feature type="compositionally biased region" description="Basic residues" evidence="1">
    <location>
        <begin position="16"/>
        <end position="32"/>
    </location>
</feature>
<evidence type="ECO:0000313" key="2">
    <source>
        <dbReference type="EMBL" id="CAA9496493.1"/>
    </source>
</evidence>
<accession>A0A6J4SI66</accession>
<protein>
    <submittedName>
        <fullName evidence="2">Uncharacterized protein</fullName>
    </submittedName>
</protein>
<evidence type="ECO:0000256" key="1">
    <source>
        <dbReference type="SAM" id="MobiDB-lite"/>
    </source>
</evidence>
<feature type="region of interest" description="Disordered" evidence="1">
    <location>
        <begin position="1"/>
        <end position="32"/>
    </location>
</feature>
<name>A0A6J4SI66_9ACTN</name>
<gene>
    <name evidence="2" type="ORF">AVDCRST_MAG38-2955</name>
</gene>
<sequence>GRFQGPRIPNDVLRRFAGHPRRVHGRRPQVQL</sequence>
<feature type="non-terminal residue" evidence="2">
    <location>
        <position position="1"/>
    </location>
</feature>
<dbReference type="EMBL" id="CADCVJ010000240">
    <property type="protein sequence ID" value="CAA9496493.1"/>
    <property type="molecule type" value="Genomic_DNA"/>
</dbReference>
<dbReference type="AlphaFoldDB" id="A0A6J4SI66"/>
<proteinExistence type="predicted"/>
<organism evidence="2">
    <name type="scientific">uncultured Solirubrobacteraceae bacterium</name>
    <dbReference type="NCBI Taxonomy" id="1162706"/>
    <lineage>
        <taxon>Bacteria</taxon>
        <taxon>Bacillati</taxon>
        <taxon>Actinomycetota</taxon>
        <taxon>Thermoleophilia</taxon>
        <taxon>Solirubrobacterales</taxon>
        <taxon>Solirubrobacteraceae</taxon>
        <taxon>environmental samples</taxon>
    </lineage>
</organism>